<reference evidence="9 10" key="1">
    <citation type="submission" date="2014-07" db="EMBL/GenBank/DDBJ databases">
        <authorList>
            <person name="McCorrison J."/>
            <person name="Sanka R."/>
            <person name="Torralba M."/>
            <person name="Gillis M."/>
            <person name="Haft D.H."/>
            <person name="Methe B."/>
            <person name="Sutton G."/>
            <person name="Nelson K.E."/>
        </authorList>
    </citation>
    <scope>NUCLEOTIDE SEQUENCE [LARGE SCALE GENOMIC DNA]</scope>
    <source>
        <strain evidence="9 10">S9-PR14</strain>
    </source>
</reference>
<feature type="compositionally biased region" description="Polar residues" evidence="7">
    <location>
        <begin position="397"/>
        <end position="419"/>
    </location>
</feature>
<dbReference type="Gene3D" id="3.30.420.40">
    <property type="match status" value="2"/>
</dbReference>
<feature type="compositionally biased region" description="Basic and acidic residues" evidence="7">
    <location>
        <begin position="422"/>
        <end position="456"/>
    </location>
</feature>
<comment type="subunit">
    <text evidence="5">Self-interacts. Interacts with FtsZ.</text>
</comment>
<comment type="caution">
    <text evidence="9">The sequence shown here is derived from an EMBL/GenBank/DDBJ whole genome shotgun (WGS) entry which is preliminary data.</text>
</comment>
<feature type="region of interest" description="Disordered" evidence="7">
    <location>
        <begin position="396"/>
        <end position="457"/>
    </location>
</feature>
<dbReference type="Pfam" id="PF02491">
    <property type="entry name" value="SHS2_FTSA"/>
    <property type="match status" value="1"/>
</dbReference>
<dbReference type="InterPro" id="IPR050696">
    <property type="entry name" value="FtsA/MreB"/>
</dbReference>
<proteinExistence type="inferred from homology"/>
<dbReference type="RefSeq" id="WP_036927514.1">
    <property type="nucleotide sequence ID" value="NZ_JRPQ01000092.1"/>
</dbReference>
<evidence type="ECO:0000256" key="5">
    <source>
        <dbReference type="HAMAP-Rule" id="MF_02033"/>
    </source>
</evidence>
<comment type="subcellular location">
    <subcellularLocation>
        <location evidence="5">Cell membrane</location>
        <topology evidence="5">Peripheral membrane protein</topology>
        <orientation evidence="5">Cytoplasmic side</orientation>
    </subcellularLocation>
    <text evidence="5">Localizes to the Z ring in an FtsZ-dependent manner. Targeted to the membrane through a conserved C-terminal amphipathic helix.</text>
</comment>
<keyword evidence="2 5" id="KW-0132">Cell division</keyword>
<evidence type="ECO:0000256" key="7">
    <source>
        <dbReference type="SAM" id="MobiDB-lite"/>
    </source>
</evidence>
<keyword evidence="3 5" id="KW-0472">Membrane</keyword>
<evidence type="ECO:0000256" key="3">
    <source>
        <dbReference type="ARBA" id="ARBA00023136"/>
    </source>
</evidence>
<organism evidence="9 10">
    <name type="scientific">Hoylesella timonensis S9-PR14</name>
    <dbReference type="NCBI Taxonomy" id="1401062"/>
    <lineage>
        <taxon>Bacteria</taxon>
        <taxon>Pseudomonadati</taxon>
        <taxon>Bacteroidota</taxon>
        <taxon>Bacteroidia</taxon>
        <taxon>Bacteroidales</taxon>
        <taxon>Prevotellaceae</taxon>
        <taxon>Hoylesella</taxon>
    </lineage>
</organism>
<protein>
    <recommendedName>
        <fullName evidence="5 6">Cell division protein FtsA</fullName>
    </recommendedName>
</protein>
<dbReference type="InterPro" id="IPR020823">
    <property type="entry name" value="Cell_div_FtsA"/>
</dbReference>
<dbReference type="InterPro" id="IPR003494">
    <property type="entry name" value="SHS2_FtsA"/>
</dbReference>
<evidence type="ECO:0000256" key="6">
    <source>
        <dbReference type="PIRNR" id="PIRNR003101"/>
    </source>
</evidence>
<dbReference type="OrthoDB" id="9768127at2"/>
<feature type="domain" description="SHS2" evidence="8">
    <location>
        <begin position="6"/>
        <end position="192"/>
    </location>
</feature>
<dbReference type="HAMAP" id="MF_02033">
    <property type="entry name" value="FtsA"/>
    <property type="match status" value="1"/>
</dbReference>
<dbReference type="GO" id="GO:0032153">
    <property type="term" value="C:cell division site"/>
    <property type="evidence" value="ECO:0007669"/>
    <property type="project" value="UniProtKB-UniRule"/>
</dbReference>
<dbReference type="EMBL" id="JRPQ01000092">
    <property type="protein sequence ID" value="KGI22035.1"/>
    <property type="molecule type" value="Genomic_DNA"/>
</dbReference>
<dbReference type="GO" id="GO:0043093">
    <property type="term" value="P:FtsZ-dependent cytokinesis"/>
    <property type="evidence" value="ECO:0007669"/>
    <property type="project" value="UniProtKB-UniRule"/>
</dbReference>
<dbReference type="GO" id="GO:0009898">
    <property type="term" value="C:cytoplasmic side of plasma membrane"/>
    <property type="evidence" value="ECO:0007669"/>
    <property type="project" value="UniProtKB-UniRule"/>
</dbReference>
<evidence type="ECO:0000313" key="9">
    <source>
        <dbReference type="EMBL" id="KGI22035.1"/>
    </source>
</evidence>
<comment type="similarity">
    <text evidence="5 6">Belongs to the FtsA/MreB family.</text>
</comment>
<evidence type="ECO:0000259" key="8">
    <source>
        <dbReference type="SMART" id="SM00842"/>
    </source>
</evidence>
<accession>A0A098YQL8</accession>
<dbReference type="PIRSF" id="PIRSF003101">
    <property type="entry name" value="FtsA"/>
    <property type="match status" value="1"/>
</dbReference>
<dbReference type="PANTHER" id="PTHR32432:SF4">
    <property type="entry name" value="CELL DIVISION PROTEIN FTSA"/>
    <property type="match status" value="1"/>
</dbReference>
<comment type="function">
    <text evidence="5 6">Cell division protein that is involved in the assembly of the Z ring. May serve as a membrane anchor for the Z ring.</text>
</comment>
<keyword evidence="4 5" id="KW-0131">Cell cycle</keyword>
<keyword evidence="1 5" id="KW-1003">Cell membrane</keyword>
<dbReference type="PANTHER" id="PTHR32432">
    <property type="entry name" value="CELL DIVISION PROTEIN FTSA-RELATED"/>
    <property type="match status" value="1"/>
</dbReference>
<gene>
    <name evidence="5" type="primary">ftsA</name>
    <name evidence="9" type="ORF">HMPREF9304_06730</name>
</gene>
<dbReference type="NCBIfam" id="TIGR01174">
    <property type="entry name" value="ftsA"/>
    <property type="match status" value="1"/>
</dbReference>
<evidence type="ECO:0000256" key="4">
    <source>
        <dbReference type="ARBA" id="ARBA00023306"/>
    </source>
</evidence>
<dbReference type="InterPro" id="IPR043129">
    <property type="entry name" value="ATPase_NBD"/>
</dbReference>
<name>A0A098YQL8_9BACT</name>
<dbReference type="SUPFAM" id="SSF53067">
    <property type="entry name" value="Actin-like ATPase domain"/>
    <property type="match status" value="2"/>
</dbReference>
<sequence length="479" mass="53483">MTKEFIVAIELGSSKITGIAGKKNPDGSISILAVVKEDSTSCIRKGVVFNIDKTVLCLTNIVKKLETSLKTNIARVYVGVGGQSIRSVKNIIVKTLPAETIVSQDMINELMDANRSMSYADQEILDAVTQEYKVDSLYQLDPVGIPCLRLEGNFLNILWRKTFYKNLNQCINKAGMEIAELYLAPLALADAVLTETEKRSGCILVDLGADTTTVLVYYKNILRHLAVIPLGGENITKDITSLLMEESQAEDMKLKYASAYTDNSDIDENKKYPIDSDRKVESRKFIEIVESRLQEIIENVFYQVPNEYADKLIGGIILTGGGANMPNIEKAFTDQAPTEKIRVAKFVNLKINSNLPEITAHDATMNTILGLLAKGDINCAGEEINTDLFQATDAKHTATTPTQTKEPRSFTETSGTGIVQTEEEKERLRKQKEAQEEAERLAKEEEERRIAEEKRQNSPMNKLWKGIKNFARKITEEEE</sequence>
<evidence type="ECO:0000313" key="10">
    <source>
        <dbReference type="Proteomes" id="UP000029723"/>
    </source>
</evidence>
<dbReference type="AlphaFoldDB" id="A0A098YQL8"/>
<evidence type="ECO:0000256" key="2">
    <source>
        <dbReference type="ARBA" id="ARBA00022618"/>
    </source>
</evidence>
<evidence type="ECO:0000256" key="1">
    <source>
        <dbReference type="ARBA" id="ARBA00022475"/>
    </source>
</evidence>
<dbReference type="Proteomes" id="UP000029723">
    <property type="component" value="Unassembled WGS sequence"/>
</dbReference>
<dbReference type="SMART" id="SM00842">
    <property type="entry name" value="FtsA"/>
    <property type="match status" value="1"/>
</dbReference>
<dbReference type="Pfam" id="PF14450">
    <property type="entry name" value="FtsA"/>
    <property type="match status" value="1"/>
</dbReference>